<dbReference type="GeneID" id="7197444"/>
<dbReference type="EMBL" id="CM000606">
    <property type="protein sequence ID" value="EEC50438.1"/>
    <property type="molecule type" value="Genomic_DNA"/>
</dbReference>
<dbReference type="OrthoDB" id="39916at2759"/>
<feature type="compositionally biased region" description="Basic and acidic residues" evidence="1">
    <location>
        <begin position="1"/>
        <end position="14"/>
    </location>
</feature>
<accession>B7FS90</accession>
<dbReference type="KEGG" id="pti:PHATRDRAFT_43441"/>
<feature type="region of interest" description="Disordered" evidence="1">
    <location>
        <begin position="1"/>
        <end position="20"/>
    </location>
</feature>
<gene>
    <name evidence="2" type="ORF">PHATRDRAFT_43441</name>
</gene>
<evidence type="ECO:0000256" key="1">
    <source>
        <dbReference type="SAM" id="MobiDB-lite"/>
    </source>
</evidence>
<sequence>MSNKSNLDKAERQNGSKASATTIQAFHMRSEAEVGLEQPAMRAVALLGGPTLTVPGPFLGVSKPNATGLLRPPIGRTADPATGRASFEVKQEWSGLTASSAWDVKGEVLDMLPEDFPLERTHRYISGVQASVVAARISESLRSHSIEAEFDCQKAKAKCKTQDYVSFRIRLYAGGENADPVIVEVQRRCGPVSSFMVSCRAILDAAEGKVGHHASTPNKKIPAVAKSVRQMKCLQSVLAKQEVLVDDCIADLGRIASLLKSDRFDQNVLAMENLCCLTDPIRSSGAAALRVSKCVILGDEQSEIREEVRALTERDVFDRDEVSRHHSHQLRQLAHVTFANTLSMCSKSGHLATAIKDQKWFHEFLIPTLLDELKLAKVSPCSASAASRSLFSVMTSSESALRQILEQDVMETLKMANEFGRARHALLFNETARLLKLCQ</sequence>
<dbReference type="AlphaFoldDB" id="B7FS90"/>
<evidence type="ECO:0000313" key="2">
    <source>
        <dbReference type="EMBL" id="EEC50438.1"/>
    </source>
</evidence>
<keyword evidence="3" id="KW-1185">Reference proteome</keyword>
<dbReference type="OMA" id="LERTHRY"/>
<dbReference type="PaxDb" id="2850-Phatr43441"/>
<reference evidence="3" key="2">
    <citation type="submission" date="2008-08" db="EMBL/GenBank/DDBJ databases">
        <authorList>
            <consortium name="Diatom Consortium"/>
            <person name="Grigoriev I."/>
            <person name="Grimwood J."/>
            <person name="Kuo A."/>
            <person name="Otillar R.P."/>
            <person name="Salamov A."/>
            <person name="Detter J.C."/>
            <person name="Lindquist E."/>
            <person name="Shapiro H."/>
            <person name="Lucas S."/>
            <person name="Glavina del Rio T."/>
            <person name="Pitluck S."/>
            <person name="Rokhsar D."/>
            <person name="Bowler C."/>
        </authorList>
    </citation>
    <scope>GENOME REANNOTATION</scope>
    <source>
        <strain evidence="3">CCAP 1055/1</strain>
    </source>
</reference>
<dbReference type="eggNOG" id="ENOG502SQPB">
    <property type="taxonomic scope" value="Eukaryota"/>
</dbReference>
<protein>
    <submittedName>
        <fullName evidence="2">Uncharacterized protein</fullName>
    </submittedName>
</protein>
<organism evidence="2 3">
    <name type="scientific">Phaeodactylum tricornutum (strain CCAP 1055/1)</name>
    <dbReference type="NCBI Taxonomy" id="556484"/>
    <lineage>
        <taxon>Eukaryota</taxon>
        <taxon>Sar</taxon>
        <taxon>Stramenopiles</taxon>
        <taxon>Ochrophyta</taxon>
        <taxon>Bacillariophyta</taxon>
        <taxon>Bacillariophyceae</taxon>
        <taxon>Bacillariophycidae</taxon>
        <taxon>Naviculales</taxon>
        <taxon>Phaeodactylaceae</taxon>
        <taxon>Phaeodactylum</taxon>
    </lineage>
</organism>
<dbReference type="RefSeq" id="XP_002177624.1">
    <property type="nucleotide sequence ID" value="XM_002177588.1"/>
</dbReference>
<evidence type="ECO:0000313" key="3">
    <source>
        <dbReference type="Proteomes" id="UP000000759"/>
    </source>
</evidence>
<proteinExistence type="predicted"/>
<reference evidence="2 3" key="1">
    <citation type="journal article" date="2008" name="Nature">
        <title>The Phaeodactylum genome reveals the evolutionary history of diatom genomes.</title>
        <authorList>
            <person name="Bowler C."/>
            <person name="Allen A.E."/>
            <person name="Badger J.H."/>
            <person name="Grimwood J."/>
            <person name="Jabbari K."/>
            <person name="Kuo A."/>
            <person name="Maheswari U."/>
            <person name="Martens C."/>
            <person name="Maumus F."/>
            <person name="Otillar R.P."/>
            <person name="Rayko E."/>
            <person name="Salamov A."/>
            <person name="Vandepoele K."/>
            <person name="Beszteri B."/>
            <person name="Gruber A."/>
            <person name="Heijde M."/>
            <person name="Katinka M."/>
            <person name="Mock T."/>
            <person name="Valentin K."/>
            <person name="Verret F."/>
            <person name="Berges J.A."/>
            <person name="Brownlee C."/>
            <person name="Cadoret J.P."/>
            <person name="Chiovitti A."/>
            <person name="Choi C.J."/>
            <person name="Coesel S."/>
            <person name="De Martino A."/>
            <person name="Detter J.C."/>
            <person name="Durkin C."/>
            <person name="Falciatore A."/>
            <person name="Fournet J."/>
            <person name="Haruta M."/>
            <person name="Huysman M.J."/>
            <person name="Jenkins B.D."/>
            <person name="Jiroutova K."/>
            <person name="Jorgensen R.E."/>
            <person name="Joubert Y."/>
            <person name="Kaplan A."/>
            <person name="Kroger N."/>
            <person name="Kroth P.G."/>
            <person name="La Roche J."/>
            <person name="Lindquist E."/>
            <person name="Lommer M."/>
            <person name="Martin-Jezequel V."/>
            <person name="Lopez P.J."/>
            <person name="Lucas S."/>
            <person name="Mangogna M."/>
            <person name="McGinnis K."/>
            <person name="Medlin L.K."/>
            <person name="Montsant A."/>
            <person name="Oudot-Le Secq M.P."/>
            <person name="Napoli C."/>
            <person name="Obornik M."/>
            <person name="Parker M.S."/>
            <person name="Petit J.L."/>
            <person name="Porcel B.M."/>
            <person name="Poulsen N."/>
            <person name="Robison M."/>
            <person name="Rychlewski L."/>
            <person name="Rynearson T.A."/>
            <person name="Schmutz J."/>
            <person name="Shapiro H."/>
            <person name="Siaut M."/>
            <person name="Stanley M."/>
            <person name="Sussman M.R."/>
            <person name="Taylor A.R."/>
            <person name="Vardi A."/>
            <person name="von Dassow P."/>
            <person name="Vyverman W."/>
            <person name="Willis A."/>
            <person name="Wyrwicz L.S."/>
            <person name="Rokhsar D.S."/>
            <person name="Weissenbach J."/>
            <person name="Armbrust E.V."/>
            <person name="Green B.R."/>
            <person name="Van de Peer Y."/>
            <person name="Grigoriev I.V."/>
        </authorList>
    </citation>
    <scope>NUCLEOTIDE SEQUENCE [LARGE SCALE GENOMIC DNA]</scope>
    <source>
        <strain evidence="2 3">CCAP 1055/1</strain>
    </source>
</reference>
<dbReference type="HOGENOM" id="CLU_563200_0_0_1"/>
<name>B7FS90_PHATC</name>
<dbReference type="Proteomes" id="UP000000759">
    <property type="component" value="Chromosome 2"/>
</dbReference>
<dbReference type="InParanoid" id="B7FS90"/>